<dbReference type="SUPFAM" id="SSF89550">
    <property type="entry name" value="PHP domain-like"/>
    <property type="match status" value="1"/>
</dbReference>
<evidence type="ECO:0000259" key="1">
    <source>
        <dbReference type="SMART" id="SM00481"/>
    </source>
</evidence>
<feature type="domain" description="Polymerase/histidinol phosphatase N-terminal" evidence="1">
    <location>
        <begin position="15"/>
        <end position="97"/>
    </location>
</feature>
<dbReference type="STRING" id="84698.SAMN04488528_101929"/>
<evidence type="ECO:0000313" key="3">
    <source>
        <dbReference type="Proteomes" id="UP000198619"/>
    </source>
</evidence>
<dbReference type="InterPro" id="IPR003141">
    <property type="entry name" value="Pol/His_phosphatase_N"/>
</dbReference>
<name>A0A1I0ZCM9_9CLOT</name>
<protein>
    <recommendedName>
        <fullName evidence="1">Polymerase/histidinol phosphatase N-terminal domain-containing protein</fullName>
    </recommendedName>
</protein>
<dbReference type="AlphaFoldDB" id="A0A1I0ZCM9"/>
<evidence type="ECO:0000313" key="2">
    <source>
        <dbReference type="EMBL" id="SFB22886.1"/>
    </source>
</evidence>
<dbReference type="SMART" id="SM00481">
    <property type="entry name" value="POLIIIAc"/>
    <property type="match status" value="1"/>
</dbReference>
<gene>
    <name evidence="2" type="ORF">SAMN04488528_101929</name>
</gene>
<organism evidence="2 3">
    <name type="scientific">Clostridium frigidicarnis</name>
    <dbReference type="NCBI Taxonomy" id="84698"/>
    <lineage>
        <taxon>Bacteria</taxon>
        <taxon>Bacillati</taxon>
        <taxon>Bacillota</taxon>
        <taxon>Clostridia</taxon>
        <taxon>Eubacteriales</taxon>
        <taxon>Clostridiaceae</taxon>
        <taxon>Clostridium</taxon>
    </lineage>
</organism>
<dbReference type="EMBL" id="FOKI01000019">
    <property type="protein sequence ID" value="SFB22886.1"/>
    <property type="molecule type" value="Genomic_DNA"/>
</dbReference>
<proteinExistence type="predicted"/>
<dbReference type="Proteomes" id="UP000198619">
    <property type="component" value="Unassembled WGS sequence"/>
</dbReference>
<dbReference type="NCBIfam" id="NF038032">
    <property type="entry name" value="CehA_McbA_metalo"/>
    <property type="match status" value="1"/>
</dbReference>
<dbReference type="RefSeq" id="WP_090041774.1">
    <property type="nucleotide sequence ID" value="NZ_FOKI01000019.1"/>
</dbReference>
<dbReference type="Gene3D" id="3.20.20.140">
    <property type="entry name" value="Metal-dependent hydrolases"/>
    <property type="match status" value="1"/>
</dbReference>
<accession>A0A1I0ZCM9</accession>
<reference evidence="2 3" key="1">
    <citation type="submission" date="2016-10" db="EMBL/GenBank/DDBJ databases">
        <authorList>
            <person name="de Groot N.N."/>
        </authorList>
    </citation>
    <scope>NUCLEOTIDE SEQUENCE [LARGE SCALE GENOMIC DNA]</scope>
    <source>
        <strain evidence="2 3">DSM 12271</strain>
    </source>
</reference>
<dbReference type="OrthoDB" id="9801679at2"/>
<keyword evidence="3" id="KW-1185">Reference proteome</keyword>
<dbReference type="InterPro" id="IPR016195">
    <property type="entry name" value="Pol/histidinol_Pase-like"/>
</dbReference>
<sequence length="332" mass="38348">MSNFSNSQNLNIYYGIPHCHSSLSTGQGKPNDIFDYAKKRGLDFLIITDHNNCLDETIKSSSSKTSKWSYLIKCCEKYNKKHKSFVGLYGFESKLGNMGDINIINSYYFFKGTIKNLDNLILWLMSNPCILTFNHPHTAMESLGFNEDLSNYVYLMEVGNGTGNKYTRFEKRYYKFLDMGWKVGAINSQDNHKMNFGDSENLTAILCNELTEENIYYALKNRRTYSTESASLKLNFSINKIIMGDILYYKKGKLNFKIHAKDNTNLIEKLQVLSVGGKVIKEISFPKLSKIKYICNHIPNNDEKWYVIKIFQENNKIAISSPIFIERNNLLN</sequence>